<dbReference type="Gene3D" id="2.40.10.120">
    <property type="match status" value="1"/>
</dbReference>
<feature type="region of interest" description="Disordered" evidence="1">
    <location>
        <begin position="197"/>
        <end position="217"/>
    </location>
</feature>
<dbReference type="GO" id="GO:0003676">
    <property type="term" value="F:nucleic acid binding"/>
    <property type="evidence" value="ECO:0007669"/>
    <property type="project" value="InterPro"/>
</dbReference>
<dbReference type="SUPFAM" id="SSF50494">
    <property type="entry name" value="Trypsin-like serine proteases"/>
    <property type="match status" value="1"/>
</dbReference>
<feature type="region of interest" description="Disordered" evidence="1">
    <location>
        <begin position="61"/>
        <end position="85"/>
    </location>
</feature>
<dbReference type="EMBL" id="BMSL01000003">
    <property type="protein sequence ID" value="GGS29495.1"/>
    <property type="molecule type" value="Genomic_DNA"/>
</dbReference>
<evidence type="ECO:0000256" key="1">
    <source>
        <dbReference type="SAM" id="MobiDB-lite"/>
    </source>
</evidence>
<dbReference type="Pfam" id="PF13365">
    <property type="entry name" value="Trypsin_2"/>
    <property type="match status" value="1"/>
</dbReference>
<dbReference type="PROSITE" id="PS51857">
    <property type="entry name" value="CSD_2"/>
    <property type="match status" value="1"/>
</dbReference>
<accession>A0A918GCX4</accession>
<dbReference type="PRINTS" id="PR00050">
    <property type="entry name" value="COLDSHOCK"/>
</dbReference>
<proteinExistence type="predicted"/>
<protein>
    <recommendedName>
        <fullName evidence="2">CSD domain-containing protein</fullName>
    </recommendedName>
</protein>
<dbReference type="CDD" id="cd04458">
    <property type="entry name" value="CSP_CDS"/>
    <property type="match status" value="1"/>
</dbReference>
<dbReference type="SUPFAM" id="SSF50249">
    <property type="entry name" value="Nucleic acid-binding proteins"/>
    <property type="match status" value="1"/>
</dbReference>
<dbReference type="InterPro" id="IPR009003">
    <property type="entry name" value="Peptidase_S1_PA"/>
</dbReference>
<dbReference type="InterPro" id="IPR027417">
    <property type="entry name" value="P-loop_NTPase"/>
</dbReference>
<dbReference type="Gene3D" id="3.40.50.1460">
    <property type="match status" value="1"/>
</dbReference>
<comment type="caution">
    <text evidence="3">The sequence shown here is derived from an EMBL/GenBank/DDBJ whole genome shotgun (WGS) entry which is preliminary data.</text>
</comment>
<dbReference type="SMART" id="SM00357">
    <property type="entry name" value="CSP"/>
    <property type="match status" value="1"/>
</dbReference>
<dbReference type="SUPFAM" id="SSF52540">
    <property type="entry name" value="P-loop containing nucleoside triphosphate hydrolases"/>
    <property type="match status" value="1"/>
</dbReference>
<dbReference type="PANTHER" id="PTHR11544">
    <property type="entry name" value="COLD SHOCK DOMAIN CONTAINING PROTEINS"/>
    <property type="match status" value="1"/>
</dbReference>
<sequence length="1317" mass="141496">MIEELFNALRDAQADVGPEELADIIWLATRISAAPDSGEGSTADDPGHAPVNHADAELPEADAEDRGGHQLHNDDPEASLGEQGGHTGESVLVQRAPALDDSLGIMRALRPLGKRTTAAGHIELDEEATVRASVERRMLVPVLRPLRGRWLDLVIVVDAHHTMVFWHDVVIELCRAVTQTGLFRDVRVWYLGEPGPTGVPTVSRTPGGEPHSPQELTDPSGHRLVLILTDTVAEGWGGPTMARALRRWAAHGPVAIVNVMPRRLWDRGAVTPVGMLLRAARPAAPNGTWRLRPGGRRIRRGRDRTGHSIAIPVVEAVPGSLAALASLIAGSGQWMRMTCLSIDRIDSATPPEPSPVPKQPPAAVPSAEFALQRFQATASPPARRLAGHLAAVPLTLPVMTLVRRAMVKDSDHGHVAEVALGGLLQSWHPLPPHTDLDRYPFQFLPGVREALLGGQGRQDITAVQELVRGAVSAYLERVPGTGGEFPAVRVVPDAASGNRTVAQDSMPFAHARGPGDAPVGDPLDEAPLWTVTARHPYIHRPFDAQLRSVLQQAERGTSRLLFVTGPPGAGKTRSTWEAVRRLPRDWRLWEPRSAEEFLEGASRVGPRTVVWLDDVAGVITSGDRRDIGDHAVQRVIELVEDGSRAPVLIVAIRLARDETHPFVYAEGRADHIFVEAALRPEELARADADRVVARFEEAPALARAVVLAALDARSLGLGPALPAQLLAEAAPGYMRADVRSRLAEDWLESAFEYLLPTGNEPALLQPEQSADGSADGVRFRLHNHLGTARRPPQELPPDELLNALLHRCIPEELSRIGRTLKTRGSSHWAAEFENAAAAATTDASQTAVPWGVPVVQITADGVTGSGVVVGNVVLTAHHLVGEASSITVTRGHGKYAAELQAAQPQSDVAVLQITDAEWHGTAAEEAINTSPRITSGQHVRVLGFTKGHPDGLDLECVLTNPAGSRLGQLILEPVTTGASVQTSSFLGLSGAPVMDAGGQLVGLVTTEGRVTRQPTRLLAVPTSSFQHLLGVPAKPAPQRHPLLPSLRDSQAVLVTSDSSDPTTADLRVLLTEREETSAFAPESVTSVRNPPEPLEILDQLRRAAASARDVLLFHFVGHGLLDDGGELYLSPSSTDPESLPRTSVSARAINEILLASPARRQLVIVDCFHSDRWPDFGSHAAWVLGASTESLVQVLRTGAVDADVSVMDLPVIHQELSRRRRDAGSPAPFLRGPSGPGVALCRNRAVPRPSRLEGAVKWFNSERGYGFVTLDTGQDVFVHYSAVQMQGFRTLLEGQRVSLRLIQGAKGPQAEDVHVIS</sequence>
<dbReference type="Proteomes" id="UP000653493">
    <property type="component" value="Unassembled WGS sequence"/>
</dbReference>
<evidence type="ECO:0000313" key="3">
    <source>
        <dbReference type="EMBL" id="GGS29495.1"/>
    </source>
</evidence>
<organism evidence="3 4">
    <name type="scientific">Streptomyces griseoviridis</name>
    <dbReference type="NCBI Taxonomy" id="45398"/>
    <lineage>
        <taxon>Bacteria</taxon>
        <taxon>Bacillati</taxon>
        <taxon>Actinomycetota</taxon>
        <taxon>Actinomycetes</taxon>
        <taxon>Kitasatosporales</taxon>
        <taxon>Streptomycetaceae</taxon>
        <taxon>Streptomyces</taxon>
    </lineage>
</organism>
<dbReference type="InterPro" id="IPR011129">
    <property type="entry name" value="CSD"/>
</dbReference>
<reference evidence="3" key="2">
    <citation type="submission" date="2020-09" db="EMBL/GenBank/DDBJ databases">
        <authorList>
            <person name="Sun Q."/>
            <person name="Ohkuma M."/>
        </authorList>
    </citation>
    <scope>NUCLEOTIDE SEQUENCE</scope>
    <source>
        <strain evidence="3">JCM 4234</strain>
    </source>
</reference>
<feature type="compositionally biased region" description="Basic and acidic residues" evidence="1">
    <location>
        <begin position="64"/>
        <end position="75"/>
    </location>
</feature>
<dbReference type="InterPro" id="IPR047738">
    <property type="entry name" value="SAV_2336-like_N"/>
</dbReference>
<dbReference type="InterPro" id="IPR002059">
    <property type="entry name" value="CSP_DNA-bd"/>
</dbReference>
<keyword evidence="4" id="KW-1185">Reference proteome</keyword>
<reference evidence="3" key="1">
    <citation type="journal article" date="2014" name="Int. J. Syst. Evol. Microbiol.">
        <title>Complete genome sequence of Corynebacterium casei LMG S-19264T (=DSM 44701T), isolated from a smear-ripened cheese.</title>
        <authorList>
            <consortium name="US DOE Joint Genome Institute (JGI-PGF)"/>
            <person name="Walter F."/>
            <person name="Albersmeier A."/>
            <person name="Kalinowski J."/>
            <person name="Ruckert C."/>
        </authorList>
    </citation>
    <scope>NUCLEOTIDE SEQUENCE</scope>
    <source>
        <strain evidence="3">JCM 4234</strain>
    </source>
</reference>
<gene>
    <name evidence="3" type="ORF">GCM10010238_17960</name>
</gene>
<dbReference type="Pfam" id="PF00313">
    <property type="entry name" value="CSD"/>
    <property type="match status" value="1"/>
</dbReference>
<dbReference type="Gene3D" id="2.40.50.140">
    <property type="entry name" value="Nucleic acid-binding proteins"/>
    <property type="match status" value="1"/>
</dbReference>
<name>A0A918GCX4_STRGD</name>
<feature type="region of interest" description="Disordered" evidence="1">
    <location>
        <begin position="34"/>
        <end position="53"/>
    </location>
</feature>
<evidence type="ECO:0000313" key="4">
    <source>
        <dbReference type="Proteomes" id="UP000653493"/>
    </source>
</evidence>
<dbReference type="InterPro" id="IPR012340">
    <property type="entry name" value="NA-bd_OB-fold"/>
</dbReference>
<feature type="domain" description="CSD" evidence="2">
    <location>
        <begin position="1251"/>
        <end position="1315"/>
    </location>
</feature>
<dbReference type="InterPro" id="IPR050181">
    <property type="entry name" value="Cold_shock_domain"/>
</dbReference>
<dbReference type="NCBIfam" id="NF041121">
    <property type="entry name" value="SAV_2336_NTERM"/>
    <property type="match status" value="1"/>
</dbReference>
<evidence type="ECO:0000259" key="2">
    <source>
        <dbReference type="PROSITE" id="PS51857"/>
    </source>
</evidence>